<feature type="signal peptide" evidence="1">
    <location>
        <begin position="1"/>
        <end position="20"/>
    </location>
</feature>
<gene>
    <name evidence="2" type="ORF">C8J55DRAFT_189749</name>
</gene>
<dbReference type="EMBL" id="JANVFS010000033">
    <property type="protein sequence ID" value="KAJ4470005.1"/>
    <property type="molecule type" value="Genomic_DNA"/>
</dbReference>
<evidence type="ECO:0000256" key="1">
    <source>
        <dbReference type="SAM" id="SignalP"/>
    </source>
</evidence>
<proteinExistence type="predicted"/>
<protein>
    <submittedName>
        <fullName evidence="2">Uncharacterized protein</fullName>
    </submittedName>
</protein>
<dbReference type="Proteomes" id="UP001150238">
    <property type="component" value="Unassembled WGS sequence"/>
</dbReference>
<evidence type="ECO:0000313" key="3">
    <source>
        <dbReference type="Proteomes" id="UP001150238"/>
    </source>
</evidence>
<name>A0A9W8ZZ19_9AGAR</name>
<keyword evidence="1" id="KW-0732">Signal</keyword>
<accession>A0A9W8ZZ19</accession>
<evidence type="ECO:0000313" key="2">
    <source>
        <dbReference type="EMBL" id="KAJ4470005.1"/>
    </source>
</evidence>
<reference evidence="2" key="1">
    <citation type="submission" date="2022-08" db="EMBL/GenBank/DDBJ databases">
        <authorList>
            <consortium name="DOE Joint Genome Institute"/>
            <person name="Min B."/>
            <person name="Riley R."/>
            <person name="Sierra-Patev S."/>
            <person name="Naranjo-Ortiz M."/>
            <person name="Looney B."/>
            <person name="Konkel Z."/>
            <person name="Slot J.C."/>
            <person name="Sakamoto Y."/>
            <person name="Steenwyk J.L."/>
            <person name="Rokas A."/>
            <person name="Carro J."/>
            <person name="Camarero S."/>
            <person name="Ferreira P."/>
            <person name="Molpeceres G."/>
            <person name="Ruiz-Duenas F.J."/>
            <person name="Serrano A."/>
            <person name="Henrissat B."/>
            <person name="Drula E."/>
            <person name="Hughes K.W."/>
            <person name="Mata J.L."/>
            <person name="Ishikawa N.K."/>
            <person name="Vargas-Isla R."/>
            <person name="Ushijima S."/>
            <person name="Smith C.A."/>
            <person name="Ahrendt S."/>
            <person name="Andreopoulos W."/>
            <person name="He G."/>
            <person name="Labutti K."/>
            <person name="Lipzen A."/>
            <person name="Ng V."/>
            <person name="Sandor L."/>
            <person name="Barry K."/>
            <person name="Martinez A.T."/>
            <person name="Xiao Y."/>
            <person name="Gibbons J.G."/>
            <person name="Terashima K."/>
            <person name="Hibbett D.S."/>
            <person name="Grigoriev I.V."/>
        </authorList>
    </citation>
    <scope>NUCLEOTIDE SEQUENCE</scope>
    <source>
        <strain evidence="2">Sp2 HRB7682 ss15</strain>
    </source>
</reference>
<reference evidence="2" key="2">
    <citation type="journal article" date="2023" name="Proc. Natl. Acad. Sci. U.S.A.">
        <title>A global phylogenomic analysis of the shiitake genus Lentinula.</title>
        <authorList>
            <person name="Sierra-Patev S."/>
            <person name="Min B."/>
            <person name="Naranjo-Ortiz M."/>
            <person name="Looney B."/>
            <person name="Konkel Z."/>
            <person name="Slot J.C."/>
            <person name="Sakamoto Y."/>
            <person name="Steenwyk J.L."/>
            <person name="Rokas A."/>
            <person name="Carro J."/>
            <person name="Camarero S."/>
            <person name="Ferreira P."/>
            <person name="Molpeceres G."/>
            <person name="Ruiz-Duenas F.J."/>
            <person name="Serrano A."/>
            <person name="Henrissat B."/>
            <person name="Drula E."/>
            <person name="Hughes K.W."/>
            <person name="Mata J.L."/>
            <person name="Ishikawa N.K."/>
            <person name="Vargas-Isla R."/>
            <person name="Ushijima S."/>
            <person name="Smith C.A."/>
            <person name="Donoghue J."/>
            <person name="Ahrendt S."/>
            <person name="Andreopoulos W."/>
            <person name="He G."/>
            <person name="LaButti K."/>
            <person name="Lipzen A."/>
            <person name="Ng V."/>
            <person name="Riley R."/>
            <person name="Sandor L."/>
            <person name="Barry K."/>
            <person name="Martinez A.T."/>
            <person name="Xiao Y."/>
            <person name="Gibbons J.G."/>
            <person name="Terashima K."/>
            <person name="Grigoriev I.V."/>
            <person name="Hibbett D."/>
        </authorList>
    </citation>
    <scope>NUCLEOTIDE SEQUENCE</scope>
    <source>
        <strain evidence="2">Sp2 HRB7682 ss15</strain>
    </source>
</reference>
<dbReference type="AlphaFoldDB" id="A0A9W8ZZ19"/>
<comment type="caution">
    <text evidence="2">The sequence shown here is derived from an EMBL/GenBank/DDBJ whole genome shotgun (WGS) entry which is preliminary data.</text>
</comment>
<sequence>MVVKRFFCALAATIIPGVLSLPATNSAQIVICAECQETIPGYDLISATEGTDNTVQCIYQSSVTVACIYSNAGGGLVNSNAACPSQAPIVEQANPTCVAIISV</sequence>
<feature type="chain" id="PRO_5040730828" evidence="1">
    <location>
        <begin position="21"/>
        <end position="103"/>
    </location>
</feature>
<organism evidence="2 3">
    <name type="scientific">Lentinula lateritia</name>
    <dbReference type="NCBI Taxonomy" id="40482"/>
    <lineage>
        <taxon>Eukaryota</taxon>
        <taxon>Fungi</taxon>
        <taxon>Dikarya</taxon>
        <taxon>Basidiomycota</taxon>
        <taxon>Agaricomycotina</taxon>
        <taxon>Agaricomycetes</taxon>
        <taxon>Agaricomycetidae</taxon>
        <taxon>Agaricales</taxon>
        <taxon>Marasmiineae</taxon>
        <taxon>Omphalotaceae</taxon>
        <taxon>Lentinula</taxon>
    </lineage>
</organism>